<evidence type="ECO:0000313" key="2">
    <source>
        <dbReference type="Proteomes" id="UP000032352"/>
    </source>
</evidence>
<dbReference type="RefSeq" id="WP_044838964.1">
    <property type="nucleotide sequence ID" value="NZ_CP059733.1"/>
</dbReference>
<accession>A0AAF0CAA3</accession>
<dbReference type="EMBL" id="CP059733">
    <property type="protein sequence ID" value="WDE06301.1"/>
    <property type="molecule type" value="Genomic_DNA"/>
</dbReference>
<dbReference type="Proteomes" id="UP000032352">
    <property type="component" value="Chromosome"/>
</dbReference>
<reference evidence="1 2" key="1">
    <citation type="journal article" date="2015" name="Genome Announc.">
        <title>Draft Genome Sequences of Marine Isolates of Thalassomonas viridans and Thalassomonas actiniarum.</title>
        <authorList>
            <person name="Olonade I."/>
            <person name="van Zyl L.J."/>
            <person name="Trindade M."/>
        </authorList>
    </citation>
    <scope>NUCLEOTIDE SEQUENCE [LARGE SCALE GENOMIC DNA]</scope>
    <source>
        <strain evidence="1 2">XOM25</strain>
    </source>
</reference>
<dbReference type="AlphaFoldDB" id="A0AAF0CAA3"/>
<sequence length="116" mass="13581">MNILKQSDEEILKIANPILDTILQGINEKNWQLFSTHFAESMKTDEARKNITEQWANPELPQQFSLEREFLAVLRQKDCVLVLWKNQSNDIEGECLEMLYLQSQGEEVKVIGTWTR</sequence>
<reference evidence="1 2" key="2">
    <citation type="journal article" date="2022" name="Mar. Drugs">
        <title>Bioassay-Guided Fractionation Leads to the Detection of Cholic Acid Generated by the Rare Thalassomonas sp.</title>
        <authorList>
            <person name="Pheiffer F."/>
            <person name="Schneider Y.K."/>
            <person name="Hansen E.H."/>
            <person name="Andersen J.H."/>
            <person name="Isaksson J."/>
            <person name="Busche T."/>
            <person name="R C."/>
            <person name="Kalinowski J."/>
            <person name="Zyl L.V."/>
            <person name="Trindade M."/>
        </authorList>
    </citation>
    <scope>NUCLEOTIDE SEQUENCE [LARGE SCALE GENOMIC DNA]</scope>
    <source>
        <strain evidence="1 2">XOM25</strain>
    </source>
</reference>
<proteinExistence type="predicted"/>
<name>A0AAF0CAA3_9GAMM</name>
<evidence type="ECO:0000313" key="1">
    <source>
        <dbReference type="EMBL" id="WDE06301.1"/>
    </source>
</evidence>
<dbReference type="KEGG" id="tvd:SG34_005085"/>
<keyword evidence="2" id="KW-1185">Reference proteome</keyword>
<protein>
    <submittedName>
        <fullName evidence="1">Uncharacterized protein</fullName>
    </submittedName>
</protein>
<gene>
    <name evidence="1" type="ORF">SG34_005085</name>
</gene>
<organism evidence="1 2">
    <name type="scientific">Thalassomonas viridans</name>
    <dbReference type="NCBI Taxonomy" id="137584"/>
    <lineage>
        <taxon>Bacteria</taxon>
        <taxon>Pseudomonadati</taxon>
        <taxon>Pseudomonadota</taxon>
        <taxon>Gammaproteobacteria</taxon>
        <taxon>Alteromonadales</taxon>
        <taxon>Colwelliaceae</taxon>
        <taxon>Thalassomonas</taxon>
    </lineage>
</organism>